<gene>
    <name evidence="2" type="ORF">GMARGA_LOCUS17426</name>
</gene>
<comment type="caution">
    <text evidence="2">The sequence shown here is derived from an EMBL/GenBank/DDBJ whole genome shotgun (WGS) entry which is preliminary data.</text>
</comment>
<feature type="compositionally biased region" description="Polar residues" evidence="1">
    <location>
        <begin position="183"/>
        <end position="194"/>
    </location>
</feature>
<evidence type="ECO:0000313" key="3">
    <source>
        <dbReference type="Proteomes" id="UP000789901"/>
    </source>
</evidence>
<accession>A0ABN7VDT4</accession>
<proteinExistence type="predicted"/>
<keyword evidence="3" id="KW-1185">Reference proteome</keyword>
<feature type="compositionally biased region" description="Basic and acidic residues" evidence="1">
    <location>
        <begin position="173"/>
        <end position="182"/>
    </location>
</feature>
<dbReference type="EMBL" id="CAJVQB010013198">
    <property type="protein sequence ID" value="CAG8760565.1"/>
    <property type="molecule type" value="Genomic_DNA"/>
</dbReference>
<reference evidence="2 3" key="1">
    <citation type="submission" date="2021-06" db="EMBL/GenBank/DDBJ databases">
        <authorList>
            <person name="Kallberg Y."/>
            <person name="Tangrot J."/>
            <person name="Rosling A."/>
        </authorList>
    </citation>
    <scope>NUCLEOTIDE SEQUENCE [LARGE SCALE GENOMIC DNA]</scope>
    <source>
        <strain evidence="2 3">120-4 pot B 10/14</strain>
    </source>
</reference>
<protein>
    <submittedName>
        <fullName evidence="2">14750_t:CDS:1</fullName>
    </submittedName>
</protein>
<dbReference type="Proteomes" id="UP000789901">
    <property type="component" value="Unassembled WGS sequence"/>
</dbReference>
<organism evidence="2 3">
    <name type="scientific">Gigaspora margarita</name>
    <dbReference type="NCBI Taxonomy" id="4874"/>
    <lineage>
        <taxon>Eukaryota</taxon>
        <taxon>Fungi</taxon>
        <taxon>Fungi incertae sedis</taxon>
        <taxon>Mucoromycota</taxon>
        <taxon>Glomeromycotina</taxon>
        <taxon>Glomeromycetes</taxon>
        <taxon>Diversisporales</taxon>
        <taxon>Gigasporaceae</taxon>
        <taxon>Gigaspora</taxon>
    </lineage>
</organism>
<name>A0ABN7VDT4_GIGMA</name>
<evidence type="ECO:0000256" key="1">
    <source>
        <dbReference type="SAM" id="MobiDB-lite"/>
    </source>
</evidence>
<sequence length="425" mass="49492">MPCYTNTEPDSFNLDTLLSKHGDKVRVVTCNKNAKNLKVLSNNFNPQQCTDKKGFHFFIIPKQPTITTCFCKKYHTYFATKTLTTHSNLQTASSTPQWDLNALTLKNQQLGFPAHPQCLHQLKLKPIQQQTPISQEQQNTFHFLKFMSLNKEQKKQLLLRMYNKVFVKKYTKRKENDQDKPQKNSNHQSNPASDEQTQQETHQNEEPKPKTSKPGQFDWFTNFPITLEMKQYNKLSTKLAQQLFFFIKSYLKEFTPGQQIKTNLETESFNPNQPNAATFSKPTPITQLRELATRTAKKFAEENQVTETTEHHTHYFYCYLKAYLKAAANNDGIKEMNCNRALQHVTNPDTNPHTLARIIAFYDIQSQFRISIKNIKEKYLTDYLPQAEEFIINHYKIAIPDANDNALFFSPNSKNNTKENNPPFQ</sequence>
<evidence type="ECO:0000313" key="2">
    <source>
        <dbReference type="EMBL" id="CAG8760565.1"/>
    </source>
</evidence>
<feature type="region of interest" description="Disordered" evidence="1">
    <location>
        <begin position="172"/>
        <end position="217"/>
    </location>
</feature>